<sequence length="110" mass="12170">MDKETVQFITDTVREDVEHESNRGRATSAEMQVLATLDYMRSPGFLSEVRTSLGLHTMTVSNCVDRVTKALAGKASQFIAFPTSPEAIRANSHFFFDTRQDPGSSSPNRA</sequence>
<name>A0A915DW29_9BILA</name>
<protein>
    <submittedName>
        <fullName evidence="2 3">Transposase</fullName>
    </submittedName>
</protein>
<proteinExistence type="predicted"/>
<keyword evidence="1" id="KW-1185">Reference proteome</keyword>
<dbReference type="WBParaSite" id="jg238">
    <property type="protein sequence ID" value="jg238"/>
    <property type="gene ID" value="jg238"/>
</dbReference>
<accession>A0A915DW29</accession>
<dbReference type="AlphaFoldDB" id="A0A915DW29"/>
<evidence type="ECO:0000313" key="1">
    <source>
        <dbReference type="Proteomes" id="UP000887574"/>
    </source>
</evidence>
<organism evidence="1 3">
    <name type="scientific">Ditylenchus dipsaci</name>
    <dbReference type="NCBI Taxonomy" id="166011"/>
    <lineage>
        <taxon>Eukaryota</taxon>
        <taxon>Metazoa</taxon>
        <taxon>Ecdysozoa</taxon>
        <taxon>Nematoda</taxon>
        <taxon>Chromadorea</taxon>
        <taxon>Rhabditida</taxon>
        <taxon>Tylenchina</taxon>
        <taxon>Tylenchomorpha</taxon>
        <taxon>Sphaerularioidea</taxon>
        <taxon>Anguinidae</taxon>
        <taxon>Anguininae</taxon>
        <taxon>Ditylenchus</taxon>
    </lineage>
</organism>
<dbReference type="Proteomes" id="UP000887574">
    <property type="component" value="Unplaced"/>
</dbReference>
<evidence type="ECO:0000313" key="3">
    <source>
        <dbReference type="WBParaSite" id="jg238"/>
    </source>
</evidence>
<reference evidence="2 3" key="1">
    <citation type="submission" date="2022-11" db="UniProtKB">
        <authorList>
            <consortium name="WormBaseParasite"/>
        </authorList>
    </citation>
    <scope>IDENTIFICATION</scope>
</reference>
<evidence type="ECO:0000313" key="2">
    <source>
        <dbReference type="WBParaSite" id="jg104"/>
    </source>
</evidence>
<dbReference type="InterPro" id="IPR026103">
    <property type="entry name" value="HARBI1_animal"/>
</dbReference>
<dbReference type="PRINTS" id="PR02086">
    <property type="entry name" value="PUTNUCHARBI1"/>
</dbReference>
<dbReference type="WBParaSite" id="jg104">
    <property type="protein sequence ID" value="jg104"/>
    <property type="gene ID" value="jg104"/>
</dbReference>